<dbReference type="SMART" id="SM00347">
    <property type="entry name" value="HTH_MARR"/>
    <property type="match status" value="1"/>
</dbReference>
<evidence type="ECO:0000313" key="6">
    <source>
        <dbReference type="Proteomes" id="UP001139410"/>
    </source>
</evidence>
<dbReference type="InterPro" id="IPR039422">
    <property type="entry name" value="MarR/SlyA-like"/>
</dbReference>
<dbReference type="Pfam" id="PF01047">
    <property type="entry name" value="MarR"/>
    <property type="match status" value="1"/>
</dbReference>
<dbReference type="Gene3D" id="1.10.10.10">
    <property type="entry name" value="Winged helix-like DNA-binding domain superfamily/Winged helix DNA-binding domain"/>
    <property type="match status" value="1"/>
</dbReference>
<accession>A0A9X1TVQ0</accession>
<reference evidence="5" key="1">
    <citation type="submission" date="2022-01" db="EMBL/GenBank/DDBJ databases">
        <authorList>
            <person name="Jo J.-H."/>
            <person name="Im W.-T."/>
        </authorList>
    </citation>
    <scope>NUCLEOTIDE SEQUENCE</scope>
    <source>
        <strain evidence="5">G124</strain>
    </source>
</reference>
<keyword evidence="3" id="KW-0804">Transcription</keyword>
<comment type="caution">
    <text evidence="5">The sequence shown here is derived from an EMBL/GenBank/DDBJ whole genome shotgun (WGS) entry which is preliminary data.</text>
</comment>
<dbReference type="SUPFAM" id="SSF46785">
    <property type="entry name" value="Winged helix' DNA-binding domain"/>
    <property type="match status" value="1"/>
</dbReference>
<proteinExistence type="predicted"/>
<evidence type="ECO:0000313" key="5">
    <source>
        <dbReference type="EMBL" id="MCF2514419.1"/>
    </source>
</evidence>
<feature type="domain" description="HTH marR-type" evidence="4">
    <location>
        <begin position="1"/>
        <end position="133"/>
    </location>
</feature>
<keyword evidence="2" id="KW-0238">DNA-binding</keyword>
<dbReference type="EMBL" id="JAKFGM010000001">
    <property type="protein sequence ID" value="MCF2514419.1"/>
    <property type="molecule type" value="Genomic_DNA"/>
</dbReference>
<dbReference type="GO" id="GO:0003677">
    <property type="term" value="F:DNA binding"/>
    <property type="evidence" value="ECO:0007669"/>
    <property type="project" value="UniProtKB-KW"/>
</dbReference>
<dbReference type="InterPro" id="IPR023187">
    <property type="entry name" value="Tscrpt_reg_MarR-type_CS"/>
</dbReference>
<dbReference type="GO" id="GO:0006950">
    <property type="term" value="P:response to stress"/>
    <property type="evidence" value="ECO:0007669"/>
    <property type="project" value="TreeGrafter"/>
</dbReference>
<dbReference type="PANTHER" id="PTHR33164">
    <property type="entry name" value="TRANSCRIPTIONAL REGULATOR, MARR FAMILY"/>
    <property type="match status" value="1"/>
</dbReference>
<gene>
    <name evidence="5" type="ORF">LVY65_04980</name>
</gene>
<dbReference type="InterPro" id="IPR036388">
    <property type="entry name" value="WH-like_DNA-bd_sf"/>
</dbReference>
<evidence type="ECO:0000256" key="1">
    <source>
        <dbReference type="ARBA" id="ARBA00023015"/>
    </source>
</evidence>
<dbReference type="InterPro" id="IPR036390">
    <property type="entry name" value="WH_DNA-bd_sf"/>
</dbReference>
<dbReference type="Proteomes" id="UP001139410">
    <property type="component" value="Unassembled WGS sequence"/>
</dbReference>
<dbReference type="InterPro" id="IPR000835">
    <property type="entry name" value="HTH_MarR-typ"/>
</dbReference>
<name>A0A9X1TVQ0_9SPHN</name>
<dbReference type="AlphaFoldDB" id="A0A9X1TVQ0"/>
<protein>
    <submittedName>
        <fullName evidence="5">MarR family transcriptional regulator</fullName>
    </submittedName>
</protein>
<dbReference type="PROSITE" id="PS50995">
    <property type="entry name" value="HTH_MARR_2"/>
    <property type="match status" value="1"/>
</dbReference>
<sequence>MKELAWEIAETSRMIRRHFNRRAAVLGVTSAQWRALAWLGHEPRLKQVELAERLDVEPITAGRIIDRLEEAGLVERLSDPVDRRAWRLVVTDKAQPIIQRLGMLAEDMAGDIFAGLETSEVEEVRATLARVRENIGRTETAQRKSA</sequence>
<organism evidence="5 6">
    <name type="scientific">Sphingomonas cremea</name>
    <dbReference type="NCBI Taxonomy" id="2904799"/>
    <lineage>
        <taxon>Bacteria</taxon>
        <taxon>Pseudomonadati</taxon>
        <taxon>Pseudomonadota</taxon>
        <taxon>Alphaproteobacteria</taxon>
        <taxon>Sphingomonadales</taxon>
        <taxon>Sphingomonadaceae</taxon>
        <taxon>Sphingomonas</taxon>
    </lineage>
</organism>
<evidence type="ECO:0000259" key="4">
    <source>
        <dbReference type="PROSITE" id="PS50995"/>
    </source>
</evidence>
<keyword evidence="6" id="KW-1185">Reference proteome</keyword>
<keyword evidence="1" id="KW-0805">Transcription regulation</keyword>
<dbReference type="RefSeq" id="WP_235066883.1">
    <property type="nucleotide sequence ID" value="NZ_JAKFGM010000001.1"/>
</dbReference>
<dbReference type="PROSITE" id="PS01117">
    <property type="entry name" value="HTH_MARR_1"/>
    <property type="match status" value="1"/>
</dbReference>
<dbReference type="PRINTS" id="PR00598">
    <property type="entry name" value="HTHMARR"/>
</dbReference>
<evidence type="ECO:0000256" key="3">
    <source>
        <dbReference type="ARBA" id="ARBA00023163"/>
    </source>
</evidence>
<dbReference type="PANTHER" id="PTHR33164:SF64">
    <property type="entry name" value="TRANSCRIPTIONAL REGULATOR SLYA"/>
    <property type="match status" value="1"/>
</dbReference>
<dbReference type="GO" id="GO:0003700">
    <property type="term" value="F:DNA-binding transcription factor activity"/>
    <property type="evidence" value="ECO:0007669"/>
    <property type="project" value="InterPro"/>
</dbReference>
<evidence type="ECO:0000256" key="2">
    <source>
        <dbReference type="ARBA" id="ARBA00023125"/>
    </source>
</evidence>